<dbReference type="GO" id="GO:0022857">
    <property type="term" value="F:transmembrane transporter activity"/>
    <property type="evidence" value="ECO:0007669"/>
    <property type="project" value="InterPro"/>
</dbReference>
<evidence type="ECO:0000256" key="2">
    <source>
        <dbReference type="ARBA" id="ARBA00005982"/>
    </source>
</evidence>
<evidence type="ECO:0000256" key="3">
    <source>
        <dbReference type="ARBA" id="ARBA00022692"/>
    </source>
</evidence>
<dbReference type="OMA" id="SHNANSC"/>
<evidence type="ECO:0000256" key="4">
    <source>
        <dbReference type="ARBA" id="ARBA00022989"/>
    </source>
</evidence>
<dbReference type="PANTHER" id="PTHR11654">
    <property type="entry name" value="OLIGOPEPTIDE TRANSPORTER-RELATED"/>
    <property type="match status" value="1"/>
</dbReference>
<keyword evidence="3 6" id="KW-0812">Transmembrane</keyword>
<evidence type="ECO:0000313" key="7">
    <source>
        <dbReference type="EMBL" id="ERM95769.1"/>
    </source>
</evidence>
<feature type="transmembrane region" description="Helical" evidence="6">
    <location>
        <begin position="175"/>
        <end position="197"/>
    </location>
</feature>
<evidence type="ECO:0008006" key="9">
    <source>
        <dbReference type="Google" id="ProtNLM"/>
    </source>
</evidence>
<keyword evidence="4 6" id="KW-1133">Transmembrane helix</keyword>
<name>W1NKM4_AMBTC</name>
<feature type="transmembrane region" description="Helical" evidence="6">
    <location>
        <begin position="203"/>
        <end position="223"/>
    </location>
</feature>
<comment type="similarity">
    <text evidence="2">Belongs to the major facilitator superfamily. Proton-dependent oligopeptide transporter (POT/PTR) (TC 2.A.17) family.</text>
</comment>
<gene>
    <name evidence="7" type="ORF">AMTR_s00023p00251100</name>
</gene>
<proteinExistence type="inferred from homology"/>
<dbReference type="SUPFAM" id="SSF103473">
    <property type="entry name" value="MFS general substrate transporter"/>
    <property type="match status" value="1"/>
</dbReference>
<feature type="transmembrane region" description="Helical" evidence="6">
    <location>
        <begin position="93"/>
        <end position="113"/>
    </location>
</feature>
<accession>W1NKM4</accession>
<dbReference type="HOGENOM" id="CLU_009313_2_2_1"/>
<reference evidence="8" key="1">
    <citation type="journal article" date="2013" name="Science">
        <title>The Amborella genome and the evolution of flowering plants.</title>
        <authorList>
            <consortium name="Amborella Genome Project"/>
        </authorList>
    </citation>
    <scope>NUCLEOTIDE SEQUENCE [LARGE SCALE GENOMIC DNA]</scope>
</reference>
<feature type="transmembrane region" description="Helical" evidence="6">
    <location>
        <begin position="133"/>
        <end position="154"/>
    </location>
</feature>
<dbReference type="AlphaFoldDB" id="W1NKM4"/>
<dbReference type="EMBL" id="KI397474">
    <property type="protein sequence ID" value="ERM95769.1"/>
    <property type="molecule type" value="Genomic_DNA"/>
</dbReference>
<dbReference type="InterPro" id="IPR000109">
    <property type="entry name" value="POT_fam"/>
</dbReference>
<dbReference type="Gramene" id="ERM95769">
    <property type="protein sequence ID" value="ERM95769"/>
    <property type="gene ID" value="AMTR_s00023p00251100"/>
</dbReference>
<keyword evidence="5 6" id="KW-0472">Membrane</keyword>
<protein>
    <recommendedName>
        <fullName evidence="9">Major facilitator superfamily (MFS) profile domain-containing protein</fullName>
    </recommendedName>
</protein>
<dbReference type="Proteomes" id="UP000017836">
    <property type="component" value="Unassembled WGS sequence"/>
</dbReference>
<evidence type="ECO:0000313" key="8">
    <source>
        <dbReference type="Proteomes" id="UP000017836"/>
    </source>
</evidence>
<dbReference type="eggNOG" id="KOG1237">
    <property type="taxonomic scope" value="Eukaryota"/>
</dbReference>
<keyword evidence="8" id="KW-1185">Reference proteome</keyword>
<evidence type="ECO:0000256" key="5">
    <source>
        <dbReference type="ARBA" id="ARBA00023136"/>
    </source>
</evidence>
<dbReference type="InterPro" id="IPR036259">
    <property type="entry name" value="MFS_trans_sf"/>
</dbReference>
<organism evidence="7 8">
    <name type="scientific">Amborella trichopoda</name>
    <dbReference type="NCBI Taxonomy" id="13333"/>
    <lineage>
        <taxon>Eukaryota</taxon>
        <taxon>Viridiplantae</taxon>
        <taxon>Streptophyta</taxon>
        <taxon>Embryophyta</taxon>
        <taxon>Tracheophyta</taxon>
        <taxon>Spermatophyta</taxon>
        <taxon>Magnoliopsida</taxon>
        <taxon>Amborellales</taxon>
        <taxon>Amborellaceae</taxon>
        <taxon>Amborella</taxon>
    </lineage>
</organism>
<dbReference type="Pfam" id="PF00854">
    <property type="entry name" value="PTR2"/>
    <property type="match status" value="1"/>
</dbReference>
<sequence length="299" mass="32062">MELGVAEDKPKDIHTNPNPGGWKTFPFLTGSMVTMSIAAYGLPANLIVYLIQQFNIKSIAATQITNVVNGFTNLLPIAGAIISDSFLGSFPTIAISNSITMLGMILMTLTATIPSLRPHPCSTNSSQACPGPSGGQLAVLYSAFALAGIGVAGTRFNMVTMGASQFDTPADRESFINWYFCSIYMAFVIAVTGIVYVQDNVGWGWGYGICALLNAISILVFLAGRKKYRMIEPEGSPFTGLARVLVTAVRKNGMRLRGKVDSGDYYYGCKEGRGGAEDGSVEMMQALPPPPSKRFRVLI</sequence>
<evidence type="ECO:0000256" key="1">
    <source>
        <dbReference type="ARBA" id="ARBA00004141"/>
    </source>
</evidence>
<dbReference type="GO" id="GO:0016020">
    <property type="term" value="C:membrane"/>
    <property type="evidence" value="ECO:0007669"/>
    <property type="project" value="UniProtKB-SubCell"/>
</dbReference>
<evidence type="ECO:0000256" key="6">
    <source>
        <dbReference type="SAM" id="Phobius"/>
    </source>
</evidence>
<comment type="subcellular location">
    <subcellularLocation>
        <location evidence="1">Membrane</location>
        <topology evidence="1">Multi-pass membrane protein</topology>
    </subcellularLocation>
</comment>
<dbReference type="Gene3D" id="1.20.1250.20">
    <property type="entry name" value="MFS general substrate transporter like domains"/>
    <property type="match status" value="1"/>
</dbReference>
<feature type="transmembrane region" description="Helical" evidence="6">
    <location>
        <begin position="27"/>
        <end position="51"/>
    </location>
</feature>